<feature type="region of interest" description="Disordered" evidence="1">
    <location>
        <begin position="17"/>
        <end position="52"/>
    </location>
</feature>
<dbReference type="AlphaFoldDB" id="A0A0J6FDW5"/>
<feature type="region of interest" description="Disordered" evidence="1">
    <location>
        <begin position="87"/>
        <end position="109"/>
    </location>
</feature>
<evidence type="ECO:0000256" key="1">
    <source>
        <dbReference type="SAM" id="MobiDB-lite"/>
    </source>
</evidence>
<dbReference type="Proteomes" id="UP000054567">
    <property type="component" value="Unassembled WGS sequence"/>
</dbReference>
<gene>
    <name evidence="2" type="ORF">CPAG_07598</name>
</gene>
<organism evidence="2 3">
    <name type="scientific">Coccidioides posadasii RMSCC 3488</name>
    <dbReference type="NCBI Taxonomy" id="454284"/>
    <lineage>
        <taxon>Eukaryota</taxon>
        <taxon>Fungi</taxon>
        <taxon>Dikarya</taxon>
        <taxon>Ascomycota</taxon>
        <taxon>Pezizomycotina</taxon>
        <taxon>Eurotiomycetes</taxon>
        <taxon>Eurotiomycetidae</taxon>
        <taxon>Onygenales</taxon>
        <taxon>Onygenaceae</taxon>
        <taxon>Coccidioides</taxon>
    </lineage>
</organism>
<evidence type="ECO:0000313" key="3">
    <source>
        <dbReference type="Proteomes" id="UP000054567"/>
    </source>
</evidence>
<evidence type="ECO:0000313" key="2">
    <source>
        <dbReference type="EMBL" id="KMM71291.1"/>
    </source>
</evidence>
<dbReference type="VEuPathDB" id="FungiDB:CPAG_07598"/>
<reference evidence="3" key="2">
    <citation type="journal article" date="2009" name="Genome Res.">
        <title>Comparative genomic analyses of the human fungal pathogens Coccidioides and their relatives.</title>
        <authorList>
            <person name="Sharpton T.J."/>
            <person name="Stajich J.E."/>
            <person name="Rounsley S.D."/>
            <person name="Gardner M.J."/>
            <person name="Wortman J.R."/>
            <person name="Jordar V.S."/>
            <person name="Maiti R."/>
            <person name="Kodira C.D."/>
            <person name="Neafsey D.E."/>
            <person name="Zeng Q."/>
            <person name="Hung C.-Y."/>
            <person name="McMahan C."/>
            <person name="Muszewska A."/>
            <person name="Grynberg M."/>
            <person name="Mandel M.A."/>
            <person name="Kellner E.M."/>
            <person name="Barker B.M."/>
            <person name="Galgiani J.N."/>
            <person name="Orbach M.J."/>
            <person name="Kirkland T.N."/>
            <person name="Cole G.T."/>
            <person name="Henn M.R."/>
            <person name="Birren B.W."/>
            <person name="Taylor J.W."/>
        </authorList>
    </citation>
    <scope>NUCLEOTIDE SEQUENCE [LARGE SCALE GENOMIC DNA]</scope>
    <source>
        <strain evidence="3">RMSCC 3488</strain>
    </source>
</reference>
<dbReference type="EMBL" id="DS268113">
    <property type="protein sequence ID" value="KMM71291.1"/>
    <property type="molecule type" value="Genomic_DNA"/>
</dbReference>
<name>A0A0J6FDW5_COCPO</name>
<accession>A0A0J6FDW5</accession>
<protein>
    <submittedName>
        <fullName evidence="2">Uncharacterized protein</fullName>
    </submittedName>
</protein>
<sequence>MLRDQMINWTKRDHPAETAANFPTLPGYRSDGETLSECQQTSRPRELDLAPTRSRRLQRVVLTCINKAPDMSSPSSGCHMCLIRDAPESSSPELSGGISLYPSRITRHQ</sequence>
<reference evidence="2 3" key="1">
    <citation type="submission" date="2007-06" db="EMBL/GenBank/DDBJ databases">
        <title>The Genome Sequence of Coccidioides posadasii RMSCC_3488.</title>
        <authorList>
            <consortium name="Coccidioides Genome Resources Consortium"/>
            <consortium name="The Broad Institute Genome Sequencing Platform"/>
            <person name="Henn M.R."/>
            <person name="Sykes S."/>
            <person name="Young S."/>
            <person name="Jaffe D."/>
            <person name="Berlin A."/>
            <person name="Alvarez P."/>
            <person name="Butler J."/>
            <person name="Gnerre S."/>
            <person name="Grabherr M."/>
            <person name="Mauceli E."/>
            <person name="Brockman W."/>
            <person name="Kodira C."/>
            <person name="Alvarado L."/>
            <person name="Zeng Q."/>
            <person name="Crawford M."/>
            <person name="Antoine C."/>
            <person name="Devon K."/>
            <person name="Galgiani J."/>
            <person name="Orsborn K."/>
            <person name="Lewis M.L."/>
            <person name="Nusbaum C."/>
            <person name="Galagan J."/>
            <person name="Birren B."/>
        </authorList>
    </citation>
    <scope>NUCLEOTIDE SEQUENCE [LARGE SCALE GENOMIC DNA]</scope>
    <source>
        <strain evidence="2 3">RMSCC 3488</strain>
    </source>
</reference>
<proteinExistence type="predicted"/>
<reference evidence="3" key="3">
    <citation type="journal article" date="2010" name="Genome Res.">
        <title>Population genomic sequencing of Coccidioides fungi reveals recent hybridization and transposon control.</title>
        <authorList>
            <person name="Neafsey D.E."/>
            <person name="Barker B.M."/>
            <person name="Sharpton T.J."/>
            <person name="Stajich J.E."/>
            <person name="Park D.J."/>
            <person name="Whiston E."/>
            <person name="Hung C.-Y."/>
            <person name="McMahan C."/>
            <person name="White J."/>
            <person name="Sykes S."/>
            <person name="Heiman D."/>
            <person name="Young S."/>
            <person name="Zeng Q."/>
            <person name="Abouelleil A."/>
            <person name="Aftuck L."/>
            <person name="Bessette D."/>
            <person name="Brown A."/>
            <person name="FitzGerald M."/>
            <person name="Lui A."/>
            <person name="Macdonald J.P."/>
            <person name="Priest M."/>
            <person name="Orbach M.J."/>
            <person name="Galgiani J.N."/>
            <person name="Kirkland T.N."/>
            <person name="Cole G.T."/>
            <person name="Birren B.W."/>
            <person name="Henn M.R."/>
            <person name="Taylor J.W."/>
            <person name="Rounsley S.D."/>
        </authorList>
    </citation>
    <scope>NUCLEOTIDE SEQUENCE [LARGE SCALE GENOMIC DNA]</scope>
    <source>
        <strain evidence="3">RMSCC 3488</strain>
    </source>
</reference>